<reference evidence="1 2" key="1">
    <citation type="journal article" date="2016" name="Nat. Commun.">
        <title>Thousands of microbial genomes shed light on interconnected biogeochemical processes in an aquifer system.</title>
        <authorList>
            <person name="Anantharaman K."/>
            <person name="Brown C.T."/>
            <person name="Hug L.A."/>
            <person name="Sharon I."/>
            <person name="Castelle C.J."/>
            <person name="Probst A.J."/>
            <person name="Thomas B.C."/>
            <person name="Singh A."/>
            <person name="Wilkins M.J."/>
            <person name="Karaoz U."/>
            <person name="Brodie E.L."/>
            <person name="Williams K.H."/>
            <person name="Hubbard S.S."/>
            <person name="Banfield J.F."/>
        </authorList>
    </citation>
    <scope>NUCLEOTIDE SEQUENCE [LARGE SCALE GENOMIC DNA]</scope>
</reference>
<dbReference type="SUPFAM" id="SSF102405">
    <property type="entry name" value="MCP/YpsA-like"/>
    <property type="match status" value="1"/>
</dbReference>
<dbReference type="AlphaFoldDB" id="A0A1F5VVQ8"/>
<comment type="caution">
    <text evidence="1">The sequence shown here is derived from an EMBL/GenBank/DDBJ whole genome shotgun (WGS) entry which is preliminary data.</text>
</comment>
<protein>
    <recommendedName>
        <fullName evidence="3">LOG family protein</fullName>
    </recommendedName>
</protein>
<proteinExistence type="predicted"/>
<dbReference type="InterPro" id="IPR041164">
    <property type="entry name" value="LDcluster4"/>
</dbReference>
<dbReference type="PANTHER" id="PTHR43393">
    <property type="entry name" value="CYTOKININ RIBOSIDE 5'-MONOPHOSPHATE PHOSPHORIBOHYDROLASE"/>
    <property type="match status" value="1"/>
</dbReference>
<dbReference type="Pfam" id="PF18306">
    <property type="entry name" value="LDcluster4"/>
    <property type="match status" value="1"/>
</dbReference>
<evidence type="ECO:0000313" key="2">
    <source>
        <dbReference type="Proteomes" id="UP000178943"/>
    </source>
</evidence>
<accession>A0A1F5VVQ8</accession>
<dbReference type="Gene3D" id="3.40.50.450">
    <property type="match status" value="1"/>
</dbReference>
<evidence type="ECO:0008006" key="3">
    <source>
        <dbReference type="Google" id="ProtNLM"/>
    </source>
</evidence>
<dbReference type="STRING" id="1817863.A2Y62_18235"/>
<gene>
    <name evidence="1" type="ORF">A2Y62_18235</name>
</gene>
<sequence>MSIEIKKEQIMTGKNKKIIAVFGSAAVVEGEEVYELARRCGRLLAESGYAVINGAYTGVMEAASKGAHEGNGYVMGVPLTAFKRDKTNDYIDELIWTHSYEERIITLVKKADAYLIFKGGIGTLSELFFCWCMAQISYPHFKPLILVGPEWKEDIKFLAKHFIIPERDLVILRYADTPEDAIKLLNELSL</sequence>
<dbReference type="PANTHER" id="PTHR43393:SF3">
    <property type="entry name" value="LYSINE DECARBOXYLASE-LIKE PROTEIN"/>
    <property type="match status" value="1"/>
</dbReference>
<dbReference type="GO" id="GO:0005829">
    <property type="term" value="C:cytosol"/>
    <property type="evidence" value="ECO:0007669"/>
    <property type="project" value="TreeGrafter"/>
</dbReference>
<dbReference type="EMBL" id="MFGW01000052">
    <property type="protein sequence ID" value="OGF67438.1"/>
    <property type="molecule type" value="Genomic_DNA"/>
</dbReference>
<dbReference type="Proteomes" id="UP000178943">
    <property type="component" value="Unassembled WGS sequence"/>
</dbReference>
<evidence type="ECO:0000313" key="1">
    <source>
        <dbReference type="EMBL" id="OGF67438.1"/>
    </source>
</evidence>
<name>A0A1F5VVQ8_9BACT</name>
<dbReference type="InterPro" id="IPR052341">
    <property type="entry name" value="LOG_family_nucleotidases"/>
</dbReference>
<organism evidence="1 2">
    <name type="scientific">Candidatus Fischerbacteria bacterium RBG_13_37_8</name>
    <dbReference type="NCBI Taxonomy" id="1817863"/>
    <lineage>
        <taxon>Bacteria</taxon>
        <taxon>Candidatus Fischeribacteriota</taxon>
    </lineage>
</organism>